<dbReference type="InterPro" id="IPR050109">
    <property type="entry name" value="HTH-type_TetR-like_transc_reg"/>
</dbReference>
<feature type="DNA-binding region" description="H-T-H motif" evidence="4">
    <location>
        <begin position="35"/>
        <end position="54"/>
    </location>
</feature>
<evidence type="ECO:0000259" key="5">
    <source>
        <dbReference type="PROSITE" id="PS50977"/>
    </source>
</evidence>
<sequence length="214" mass="23452">MATEEHQRRERGVTAEERIIGAAGSAFIDLGYDVSMAEIARRAGMGMSAIYRLYPSKNDLVTAVRLAGMSFIADRARQALEEEPDGARALERFLFACLGARAGHMLPVLGRRQAPTPGLDTVREEMHRAIDAVAERAKADGALRPEVTGADLLLLLDHLSPSLPLDHPQALLLQRRYARMVLDGLRTPAPAALPGPAPDWNLMKALWDGRRNQD</sequence>
<protein>
    <submittedName>
        <fullName evidence="6">TetR family transcriptional regulator</fullName>
    </submittedName>
</protein>
<dbReference type="EMBL" id="CP021744">
    <property type="protein sequence ID" value="ARZ72540.1"/>
    <property type="molecule type" value="Genomic_DNA"/>
</dbReference>
<feature type="domain" description="HTH tetR-type" evidence="5">
    <location>
        <begin position="13"/>
        <end position="72"/>
    </location>
</feature>
<keyword evidence="3" id="KW-0804">Transcription</keyword>
<dbReference type="PANTHER" id="PTHR30055:SF234">
    <property type="entry name" value="HTH-TYPE TRANSCRIPTIONAL REGULATOR BETI"/>
    <property type="match status" value="1"/>
</dbReference>
<evidence type="ECO:0000256" key="1">
    <source>
        <dbReference type="ARBA" id="ARBA00023015"/>
    </source>
</evidence>
<dbReference type="PROSITE" id="PS50977">
    <property type="entry name" value="HTH_TETR_2"/>
    <property type="match status" value="1"/>
</dbReference>
<accession>A0A1Z2LDZ4</accession>
<proteinExistence type="predicted"/>
<dbReference type="GO" id="GO:0000976">
    <property type="term" value="F:transcription cis-regulatory region binding"/>
    <property type="evidence" value="ECO:0007669"/>
    <property type="project" value="TreeGrafter"/>
</dbReference>
<dbReference type="InterPro" id="IPR036271">
    <property type="entry name" value="Tet_transcr_reg_TetR-rel_C_sf"/>
</dbReference>
<organism evidence="6 7">
    <name type="scientific">Streptomyces albireticuli</name>
    <dbReference type="NCBI Taxonomy" id="1940"/>
    <lineage>
        <taxon>Bacteria</taxon>
        <taxon>Bacillati</taxon>
        <taxon>Actinomycetota</taxon>
        <taxon>Actinomycetes</taxon>
        <taxon>Kitasatosporales</taxon>
        <taxon>Streptomycetaceae</taxon>
        <taxon>Streptomyces</taxon>
    </lineage>
</organism>
<gene>
    <name evidence="6" type="ORF">SMD11_6964</name>
</gene>
<dbReference type="GO" id="GO:0003700">
    <property type="term" value="F:DNA-binding transcription factor activity"/>
    <property type="evidence" value="ECO:0007669"/>
    <property type="project" value="TreeGrafter"/>
</dbReference>
<name>A0A1Z2LDZ4_9ACTN</name>
<dbReference type="Gene3D" id="1.10.357.10">
    <property type="entry name" value="Tetracycline Repressor, domain 2"/>
    <property type="match status" value="1"/>
</dbReference>
<dbReference type="Pfam" id="PF00440">
    <property type="entry name" value="TetR_N"/>
    <property type="match status" value="1"/>
</dbReference>
<dbReference type="InterPro" id="IPR001647">
    <property type="entry name" value="HTH_TetR"/>
</dbReference>
<keyword evidence="2 4" id="KW-0238">DNA-binding</keyword>
<evidence type="ECO:0000256" key="2">
    <source>
        <dbReference type="ARBA" id="ARBA00023125"/>
    </source>
</evidence>
<dbReference type="KEGG" id="salj:SMD11_6964"/>
<dbReference type="SUPFAM" id="SSF48498">
    <property type="entry name" value="Tetracyclin repressor-like, C-terminal domain"/>
    <property type="match status" value="1"/>
</dbReference>
<evidence type="ECO:0000256" key="3">
    <source>
        <dbReference type="ARBA" id="ARBA00023163"/>
    </source>
</evidence>
<keyword evidence="1" id="KW-0805">Transcription regulation</keyword>
<reference evidence="6 7" key="1">
    <citation type="submission" date="2017-06" db="EMBL/GenBank/DDBJ databases">
        <title>Streptomyces albireticuli Genome sequencing and assembly.</title>
        <authorList>
            <person name="Wang Y."/>
            <person name="Du B."/>
            <person name="Ding Y."/>
            <person name="Liu H."/>
            <person name="Hou Q."/>
            <person name="Liu K."/>
            <person name="Yao L."/>
            <person name="Wang C."/>
        </authorList>
    </citation>
    <scope>NUCLEOTIDE SEQUENCE [LARGE SCALE GENOMIC DNA]</scope>
    <source>
        <strain evidence="6 7">MDJK11</strain>
    </source>
</reference>
<dbReference type="OrthoDB" id="9795011at2"/>
<evidence type="ECO:0000313" key="6">
    <source>
        <dbReference type="EMBL" id="ARZ72540.1"/>
    </source>
</evidence>
<dbReference type="RefSeq" id="WP_159395462.1">
    <property type="nucleotide sequence ID" value="NZ_CP021744.1"/>
</dbReference>
<dbReference type="InterPro" id="IPR009057">
    <property type="entry name" value="Homeodomain-like_sf"/>
</dbReference>
<dbReference type="PRINTS" id="PR00455">
    <property type="entry name" value="HTHTETR"/>
</dbReference>
<dbReference type="Proteomes" id="UP000195755">
    <property type="component" value="Chromosome"/>
</dbReference>
<evidence type="ECO:0000313" key="7">
    <source>
        <dbReference type="Proteomes" id="UP000195755"/>
    </source>
</evidence>
<dbReference type="PANTHER" id="PTHR30055">
    <property type="entry name" value="HTH-TYPE TRANSCRIPTIONAL REGULATOR RUTR"/>
    <property type="match status" value="1"/>
</dbReference>
<evidence type="ECO:0000256" key="4">
    <source>
        <dbReference type="PROSITE-ProRule" id="PRU00335"/>
    </source>
</evidence>
<dbReference type="AlphaFoldDB" id="A0A1Z2LDZ4"/>
<dbReference type="SUPFAM" id="SSF46689">
    <property type="entry name" value="Homeodomain-like"/>
    <property type="match status" value="1"/>
</dbReference>